<comment type="caution">
    <text evidence="2">The sequence shown here is derived from an EMBL/GenBank/DDBJ whole genome shotgun (WGS) entry which is preliminary data.</text>
</comment>
<dbReference type="InterPro" id="IPR054232">
    <property type="entry name" value="DUF6957"/>
</dbReference>
<dbReference type="EMBL" id="LAZR01000083">
    <property type="protein sequence ID" value="KKN93927.1"/>
    <property type="molecule type" value="Genomic_DNA"/>
</dbReference>
<proteinExistence type="predicted"/>
<dbReference type="Pfam" id="PF22275">
    <property type="entry name" value="DUF6957"/>
    <property type="match status" value="1"/>
</dbReference>
<evidence type="ECO:0000259" key="1">
    <source>
        <dbReference type="Pfam" id="PF22275"/>
    </source>
</evidence>
<evidence type="ECO:0000313" key="2">
    <source>
        <dbReference type="EMBL" id="KKN93927.1"/>
    </source>
</evidence>
<organism evidence="2">
    <name type="scientific">marine sediment metagenome</name>
    <dbReference type="NCBI Taxonomy" id="412755"/>
    <lineage>
        <taxon>unclassified sequences</taxon>
        <taxon>metagenomes</taxon>
        <taxon>ecological metagenomes</taxon>
    </lineage>
</organism>
<accession>A0A0F9V2L4</accession>
<protein>
    <recommendedName>
        <fullName evidence="1">DUF6957 domain-containing protein</fullName>
    </recommendedName>
</protein>
<dbReference type="AlphaFoldDB" id="A0A0F9V2L4"/>
<reference evidence="2" key="1">
    <citation type="journal article" date="2015" name="Nature">
        <title>Complex archaea that bridge the gap between prokaryotes and eukaryotes.</title>
        <authorList>
            <person name="Spang A."/>
            <person name="Saw J.H."/>
            <person name="Jorgensen S.L."/>
            <person name="Zaremba-Niedzwiedzka K."/>
            <person name="Martijn J."/>
            <person name="Lind A.E."/>
            <person name="van Eijk R."/>
            <person name="Schleper C."/>
            <person name="Guy L."/>
            <person name="Ettema T.J."/>
        </authorList>
    </citation>
    <scope>NUCLEOTIDE SEQUENCE</scope>
</reference>
<sequence>MDKIVELTELLYEPGEMMAGSPMSNDEAKAYVRERAYDKEYCIVRDWIWIDLDVTEEERCILENTRRQPIVIYAHSVIFDTARRWDVGDYVRTSFLCEFHDGFMFETMNSIYVLLGEGNRKRTSLDTLGMLI</sequence>
<gene>
    <name evidence="2" type="ORF">LCGC14_0194260</name>
</gene>
<feature type="domain" description="DUF6957" evidence="1">
    <location>
        <begin position="20"/>
        <end position="128"/>
    </location>
</feature>
<name>A0A0F9V2L4_9ZZZZ</name>